<dbReference type="EMBL" id="VCQU01000003">
    <property type="protein sequence ID" value="NMN95349.1"/>
    <property type="molecule type" value="Genomic_DNA"/>
</dbReference>
<dbReference type="RefSeq" id="WP_169586161.1">
    <property type="nucleotide sequence ID" value="NZ_VCQU01000003.1"/>
</dbReference>
<feature type="transmembrane region" description="Helical" evidence="1">
    <location>
        <begin position="69"/>
        <end position="90"/>
    </location>
</feature>
<dbReference type="Proteomes" id="UP000535543">
    <property type="component" value="Unassembled WGS sequence"/>
</dbReference>
<gene>
    <name evidence="2" type="ORF">FGL95_09935</name>
</gene>
<evidence type="ECO:0000256" key="1">
    <source>
        <dbReference type="SAM" id="Phobius"/>
    </source>
</evidence>
<keyword evidence="1" id="KW-1133">Transmembrane helix</keyword>
<reference evidence="2 3" key="1">
    <citation type="submission" date="2019-05" db="EMBL/GenBank/DDBJ databases">
        <authorList>
            <person name="Lee S.D."/>
        </authorList>
    </citation>
    <scope>NUCLEOTIDE SEQUENCE [LARGE SCALE GENOMIC DNA]</scope>
    <source>
        <strain evidence="2 3">YC2-7</strain>
    </source>
</reference>
<proteinExistence type="predicted"/>
<keyword evidence="1" id="KW-0472">Membrane</keyword>
<keyword evidence="1" id="KW-0812">Transmembrane</keyword>
<reference evidence="2 3" key="2">
    <citation type="submission" date="2020-06" db="EMBL/GenBank/DDBJ databases">
        <title>Antribacter stalactiti gen. nov., sp. nov., a new member of the family Nacardiaceae isolated from a cave.</title>
        <authorList>
            <person name="Kim I.S."/>
        </authorList>
    </citation>
    <scope>NUCLEOTIDE SEQUENCE [LARGE SCALE GENOMIC DNA]</scope>
    <source>
        <strain evidence="2 3">YC2-7</strain>
    </source>
</reference>
<feature type="transmembrane region" description="Helical" evidence="1">
    <location>
        <begin position="126"/>
        <end position="148"/>
    </location>
</feature>
<feature type="transmembrane region" description="Helical" evidence="1">
    <location>
        <begin position="102"/>
        <end position="120"/>
    </location>
</feature>
<sequence length="171" mass="18933">MKPLELQPQAKAPRKLYISSWLWLVSAVLALPTAIFAATRFDKLSTNLFAQMNPKPEQVEQARSLADKAPIVVTAAVLVVVVLQLVFVGLMIAKRSRGSRAALMLLGVLGTLLLLTWRTILFAESAWVFEATLVVQIVLTLAAIFTMFGKTQNEWFDGGTEPVRVKRTPRL</sequence>
<organism evidence="2 3">
    <name type="scientific">Antrihabitans stalactiti</name>
    <dbReference type="NCBI Taxonomy" id="2584121"/>
    <lineage>
        <taxon>Bacteria</taxon>
        <taxon>Bacillati</taxon>
        <taxon>Actinomycetota</taxon>
        <taxon>Actinomycetes</taxon>
        <taxon>Mycobacteriales</taxon>
        <taxon>Nocardiaceae</taxon>
        <taxon>Antrihabitans</taxon>
    </lineage>
</organism>
<accession>A0A848KAJ8</accession>
<evidence type="ECO:0000313" key="2">
    <source>
        <dbReference type="EMBL" id="NMN95349.1"/>
    </source>
</evidence>
<feature type="transmembrane region" description="Helical" evidence="1">
    <location>
        <begin position="21"/>
        <end position="39"/>
    </location>
</feature>
<name>A0A848KAJ8_9NOCA</name>
<protein>
    <submittedName>
        <fullName evidence="2">Uncharacterized protein</fullName>
    </submittedName>
</protein>
<dbReference type="AlphaFoldDB" id="A0A848KAJ8"/>
<evidence type="ECO:0000313" key="3">
    <source>
        <dbReference type="Proteomes" id="UP000535543"/>
    </source>
</evidence>
<comment type="caution">
    <text evidence="2">The sequence shown here is derived from an EMBL/GenBank/DDBJ whole genome shotgun (WGS) entry which is preliminary data.</text>
</comment>
<keyword evidence="3" id="KW-1185">Reference proteome</keyword>